<dbReference type="EMBL" id="CP003620">
    <property type="protein sequence ID" value="AFZ12460.1"/>
    <property type="molecule type" value="Genomic_DNA"/>
</dbReference>
<dbReference type="Gene3D" id="1.10.2090.10">
    <property type="entry name" value="Orange carotenoid-binding protein, N-terminal domain"/>
    <property type="match status" value="1"/>
</dbReference>
<dbReference type="InterPro" id="IPR015233">
    <property type="entry name" value="Orange_carotenoid-bd_N"/>
</dbReference>
<keyword evidence="1" id="KW-0472">Membrane</keyword>
<evidence type="ECO:0000313" key="4">
    <source>
        <dbReference type="Proteomes" id="UP000010472"/>
    </source>
</evidence>
<dbReference type="GO" id="GO:0016037">
    <property type="term" value="P:light absorption"/>
    <property type="evidence" value="ECO:0007669"/>
    <property type="project" value="UniProtKB-UniRule"/>
</dbReference>
<gene>
    <name evidence="3" type="ORF">Cri9333_1570</name>
</gene>
<keyword evidence="4" id="KW-1185">Reference proteome</keyword>
<accession>K9VZ80</accession>
<feature type="domain" description="OCP N-terminal" evidence="2">
    <location>
        <begin position="6"/>
        <end position="152"/>
    </location>
</feature>
<sequence length="152" mass="17143">MTFTTNNTSKEALQNFQQFDADTQLAVLWFGYLDIKDQLTPTNTTSAQEEAAAVFNIIQALPPEEQLQAQRDIITGADNQITRAYTSVSSSSKLDIWLRLAQGMEKGTVIQVPSDYQLPSETKQFVDKIKQIDFEERLNFMRSAVIEMGVKS</sequence>
<evidence type="ECO:0000256" key="1">
    <source>
        <dbReference type="PROSITE-ProRule" id="PRU01109"/>
    </source>
</evidence>
<evidence type="ECO:0000313" key="3">
    <source>
        <dbReference type="EMBL" id="AFZ12460.1"/>
    </source>
</evidence>
<dbReference type="GO" id="GO:0031404">
    <property type="term" value="F:chloride ion binding"/>
    <property type="evidence" value="ECO:0007669"/>
    <property type="project" value="InterPro"/>
</dbReference>
<dbReference type="InterPro" id="IPR036917">
    <property type="entry name" value="Orange_carotenoid-bd_N_sf"/>
</dbReference>
<dbReference type="STRING" id="1173022.Cri9333_1570"/>
<dbReference type="SUPFAM" id="SSF81930">
    <property type="entry name" value="Orange carotenoid protein, N-terminal domain"/>
    <property type="match status" value="1"/>
</dbReference>
<comment type="similarity">
    <text evidence="1">Belongs to the orange carotenoid-binding protein family.</text>
</comment>
<proteinExistence type="inferred from homology"/>
<dbReference type="KEGG" id="cep:Cri9333_1570"/>
<keyword evidence="1" id="KW-0793">Thylakoid</keyword>
<dbReference type="HOGENOM" id="CLU_075069_2_0_3"/>
<dbReference type="PROSITE" id="PS51773">
    <property type="entry name" value="OCP_N"/>
    <property type="match status" value="1"/>
</dbReference>
<keyword evidence="1" id="KW-0605">Phycobilisome</keyword>
<dbReference type="RefSeq" id="WP_015202581.1">
    <property type="nucleotide sequence ID" value="NC_019753.1"/>
</dbReference>
<evidence type="ECO:0000259" key="2">
    <source>
        <dbReference type="PROSITE" id="PS51773"/>
    </source>
</evidence>
<dbReference type="AlphaFoldDB" id="K9VZ80"/>
<dbReference type="OrthoDB" id="511607at2"/>
<keyword evidence="1" id="KW-0157">Chromophore</keyword>
<dbReference type="Proteomes" id="UP000010472">
    <property type="component" value="Chromosome"/>
</dbReference>
<dbReference type="PATRIC" id="fig|1173022.3.peg.1697"/>
<dbReference type="GO" id="GO:0030089">
    <property type="term" value="C:phycobilisome"/>
    <property type="evidence" value="ECO:0007669"/>
    <property type="project" value="UniProtKB-UniRule"/>
</dbReference>
<dbReference type="Pfam" id="PF09150">
    <property type="entry name" value="Carot_N"/>
    <property type="match status" value="1"/>
</dbReference>
<protein>
    <submittedName>
        <fullName evidence="3">Orange carotenoid-binding protein</fullName>
    </submittedName>
</protein>
<reference evidence="3 4" key="1">
    <citation type="submission" date="2012-06" db="EMBL/GenBank/DDBJ databases">
        <title>Finished chromosome of genome of Crinalium epipsammum PCC 9333.</title>
        <authorList>
            <consortium name="US DOE Joint Genome Institute"/>
            <person name="Gugger M."/>
            <person name="Coursin T."/>
            <person name="Rippka R."/>
            <person name="Tandeau De Marsac N."/>
            <person name="Huntemann M."/>
            <person name="Wei C.-L."/>
            <person name="Han J."/>
            <person name="Detter J.C."/>
            <person name="Han C."/>
            <person name="Tapia R."/>
            <person name="Davenport K."/>
            <person name="Daligault H."/>
            <person name="Erkkila T."/>
            <person name="Gu W."/>
            <person name="Munk A.C.C."/>
            <person name="Teshima H."/>
            <person name="Xu Y."/>
            <person name="Chain P."/>
            <person name="Chen A."/>
            <person name="Krypides N."/>
            <person name="Mavromatis K."/>
            <person name="Markowitz V."/>
            <person name="Szeto E."/>
            <person name="Ivanova N."/>
            <person name="Mikhailova N."/>
            <person name="Ovchinnikova G."/>
            <person name="Pagani I."/>
            <person name="Pati A."/>
            <person name="Goodwin L."/>
            <person name="Peters L."/>
            <person name="Pitluck S."/>
            <person name="Woyke T."/>
            <person name="Kerfeld C."/>
        </authorList>
    </citation>
    <scope>NUCLEOTIDE SEQUENCE [LARGE SCALE GENOMIC DNA]</scope>
    <source>
        <strain evidence="3 4">PCC 9333</strain>
    </source>
</reference>
<organism evidence="3 4">
    <name type="scientific">Crinalium epipsammum PCC 9333</name>
    <dbReference type="NCBI Taxonomy" id="1173022"/>
    <lineage>
        <taxon>Bacteria</taxon>
        <taxon>Bacillati</taxon>
        <taxon>Cyanobacteriota</taxon>
        <taxon>Cyanophyceae</taxon>
        <taxon>Gomontiellales</taxon>
        <taxon>Gomontiellaceae</taxon>
        <taxon>Crinalium</taxon>
    </lineage>
</organism>
<name>K9VZ80_9CYAN</name>
<dbReference type="eggNOG" id="COG3631">
    <property type="taxonomic scope" value="Bacteria"/>
</dbReference>
<keyword evidence="1" id="KW-0042">Antenna complex</keyword>